<dbReference type="InterPro" id="IPR036286">
    <property type="entry name" value="LexA/Signal_pep-like_sf"/>
</dbReference>
<dbReference type="Pfam" id="PF00717">
    <property type="entry name" value="Peptidase_S24"/>
    <property type="match status" value="1"/>
</dbReference>
<evidence type="ECO:0000313" key="10">
    <source>
        <dbReference type="Proteomes" id="UP001213721"/>
    </source>
</evidence>
<organism evidence="9 10">
    <name type="scientific">Aeromonas allosaccharophila</name>
    <dbReference type="NCBI Taxonomy" id="656"/>
    <lineage>
        <taxon>Bacteria</taxon>
        <taxon>Pseudomonadati</taxon>
        <taxon>Pseudomonadota</taxon>
        <taxon>Gammaproteobacteria</taxon>
        <taxon>Aeromonadales</taxon>
        <taxon>Aeromonadaceae</taxon>
        <taxon>Aeromonas</taxon>
    </lineage>
</organism>
<dbReference type="InterPro" id="IPR050077">
    <property type="entry name" value="LexA_repressor"/>
</dbReference>
<gene>
    <name evidence="9" type="primary">umuD</name>
    <name evidence="9" type="ORF">PYU98_23350</name>
</gene>
<keyword evidence="2" id="KW-0227">DNA damage</keyword>
<evidence type="ECO:0000313" key="9">
    <source>
        <dbReference type="EMBL" id="WED79114.1"/>
    </source>
</evidence>
<evidence type="ECO:0000256" key="7">
    <source>
        <dbReference type="RuleBase" id="RU003991"/>
    </source>
</evidence>
<evidence type="ECO:0000259" key="8">
    <source>
        <dbReference type="Pfam" id="PF00717"/>
    </source>
</evidence>
<evidence type="ECO:0000256" key="3">
    <source>
        <dbReference type="ARBA" id="ARBA00022801"/>
    </source>
</evidence>
<dbReference type="Proteomes" id="UP001213721">
    <property type="component" value="Plasmid pK520-KPC"/>
</dbReference>
<proteinExistence type="inferred from homology"/>
<dbReference type="GO" id="GO:0003887">
    <property type="term" value="F:DNA-directed DNA polymerase activity"/>
    <property type="evidence" value="ECO:0007669"/>
    <property type="project" value="UniProtKB-EC"/>
</dbReference>
<evidence type="ECO:0000256" key="5">
    <source>
        <dbReference type="ARBA" id="ARBA00023204"/>
    </source>
</evidence>
<protein>
    <submittedName>
        <fullName evidence="9">Translesion error-prone DNA polymerase V autoproteolytic subunit</fullName>
        <ecNumber evidence="9">2.7.7.7</ecNumber>
    </submittedName>
</protein>
<dbReference type="PRINTS" id="PR00726">
    <property type="entry name" value="LEXASERPTASE"/>
</dbReference>
<keyword evidence="9" id="KW-0614">Plasmid</keyword>
<dbReference type="GO" id="GO:0006355">
    <property type="term" value="P:regulation of DNA-templated transcription"/>
    <property type="evidence" value="ECO:0007669"/>
    <property type="project" value="InterPro"/>
</dbReference>
<evidence type="ECO:0000256" key="1">
    <source>
        <dbReference type="ARBA" id="ARBA00007484"/>
    </source>
</evidence>
<feature type="domain" description="Peptidase S24/S26A/S26B/S26C" evidence="8">
    <location>
        <begin position="12"/>
        <end position="127"/>
    </location>
</feature>
<accession>A0AAX3NYA5</accession>
<dbReference type="SUPFAM" id="SSF51306">
    <property type="entry name" value="LexA/Signal peptidase"/>
    <property type="match status" value="1"/>
</dbReference>
<geneLocation type="plasmid" evidence="9 10">
    <name>pK520-KPC</name>
</geneLocation>
<dbReference type="EC" id="2.7.7.7" evidence="9"/>
<keyword evidence="5" id="KW-0234">DNA repair</keyword>
<dbReference type="GO" id="GO:0009432">
    <property type="term" value="P:SOS response"/>
    <property type="evidence" value="ECO:0007669"/>
    <property type="project" value="UniProtKB-KW"/>
</dbReference>
<evidence type="ECO:0000256" key="4">
    <source>
        <dbReference type="ARBA" id="ARBA00022813"/>
    </source>
</evidence>
<keyword evidence="9" id="KW-0808">Transferase</keyword>
<keyword evidence="3 7" id="KW-0378">Hydrolase</keyword>
<dbReference type="GO" id="GO:0006281">
    <property type="term" value="P:DNA repair"/>
    <property type="evidence" value="ECO:0007669"/>
    <property type="project" value="UniProtKB-KW"/>
</dbReference>
<comment type="similarity">
    <text evidence="1 7">Belongs to the peptidase S24 family.</text>
</comment>
<dbReference type="InterPro" id="IPR006197">
    <property type="entry name" value="Peptidase_S24_LexA"/>
</dbReference>
<reference evidence="9" key="1">
    <citation type="submission" date="2023-02" db="EMBL/GenBank/DDBJ databases">
        <title>The sequence of Aeromonas allosaccharophila K520.</title>
        <authorList>
            <person name="Luo X."/>
        </authorList>
    </citation>
    <scope>NUCLEOTIDE SEQUENCE</scope>
    <source>
        <strain evidence="9">K520</strain>
        <plasmid evidence="9">pK520-KPC</plasmid>
    </source>
</reference>
<dbReference type="EMBL" id="CP118989">
    <property type="protein sequence ID" value="WED79114.1"/>
    <property type="molecule type" value="Genomic_DNA"/>
</dbReference>
<dbReference type="CDD" id="cd06529">
    <property type="entry name" value="S24_LexA-like"/>
    <property type="match status" value="1"/>
</dbReference>
<keyword evidence="6" id="KW-0742">SOS response</keyword>
<dbReference type="RefSeq" id="WP_101617208.1">
    <property type="nucleotide sequence ID" value="NZ_CP118989.1"/>
</dbReference>
<evidence type="ECO:0000256" key="2">
    <source>
        <dbReference type="ARBA" id="ARBA00022763"/>
    </source>
</evidence>
<dbReference type="InterPro" id="IPR015927">
    <property type="entry name" value="Peptidase_S24_S26A/B/C"/>
</dbReference>
<dbReference type="Gene3D" id="2.10.109.10">
    <property type="entry name" value="Umud Fragment, subunit A"/>
    <property type="match status" value="1"/>
</dbReference>
<evidence type="ECO:0000256" key="6">
    <source>
        <dbReference type="ARBA" id="ARBA00023236"/>
    </source>
</evidence>
<name>A0AAX3NYA5_9GAMM</name>
<dbReference type="AlphaFoldDB" id="A0AAX3NYA5"/>
<dbReference type="GO" id="GO:0003677">
    <property type="term" value="F:DNA binding"/>
    <property type="evidence" value="ECO:0007669"/>
    <property type="project" value="InterPro"/>
</dbReference>
<sequence>MTSSEHPLLPLPLFADRVSCGFPNPCSTFSDHSIDLNQLCVRSPASTFFVRASGDSMRDKGILDGDLLIIDRSVSAVDGDIVLAVLDGEFTVKCLQTKPCPALVPANPAYSTIYLTEEMDFQVWGVVTFALHQTWCR</sequence>
<dbReference type="PANTHER" id="PTHR33516">
    <property type="entry name" value="LEXA REPRESSOR"/>
    <property type="match status" value="1"/>
</dbReference>
<keyword evidence="4 7" id="KW-0068">Autocatalytic cleavage</keyword>
<dbReference type="InterPro" id="IPR039418">
    <property type="entry name" value="LexA-like"/>
</dbReference>
<keyword evidence="9" id="KW-0548">Nucleotidyltransferase</keyword>
<dbReference type="NCBIfam" id="NF007621">
    <property type="entry name" value="PRK10276.1"/>
    <property type="match status" value="1"/>
</dbReference>
<dbReference type="GO" id="GO:0016787">
    <property type="term" value="F:hydrolase activity"/>
    <property type="evidence" value="ECO:0007669"/>
    <property type="project" value="UniProtKB-KW"/>
</dbReference>
<dbReference type="PANTHER" id="PTHR33516:SF2">
    <property type="entry name" value="LEXA REPRESSOR-RELATED"/>
    <property type="match status" value="1"/>
</dbReference>